<dbReference type="AlphaFoldDB" id="A0A378KBJ5"/>
<organism evidence="1 2">
    <name type="scientific">Legionella pneumophila</name>
    <dbReference type="NCBI Taxonomy" id="446"/>
    <lineage>
        <taxon>Bacteria</taxon>
        <taxon>Pseudomonadati</taxon>
        <taxon>Pseudomonadota</taxon>
        <taxon>Gammaproteobacteria</taxon>
        <taxon>Legionellales</taxon>
        <taxon>Legionellaceae</taxon>
        <taxon>Legionella</taxon>
    </lineage>
</organism>
<name>A0A378KBJ5_LEGPN</name>
<evidence type="ECO:0000313" key="1">
    <source>
        <dbReference type="EMBL" id="STX80592.1"/>
    </source>
</evidence>
<proteinExistence type="predicted"/>
<dbReference type="Proteomes" id="UP000254631">
    <property type="component" value="Unassembled WGS sequence"/>
</dbReference>
<protein>
    <submittedName>
        <fullName evidence="1">Uncharacterized protein</fullName>
    </submittedName>
</protein>
<sequence length="33" mass="3755">MNYKLILATGSILAEEFTSIPRYIVPIQQKPGY</sequence>
<reference evidence="1 2" key="1">
    <citation type="submission" date="2018-06" db="EMBL/GenBank/DDBJ databases">
        <authorList>
            <consortium name="Pathogen Informatics"/>
            <person name="Doyle S."/>
        </authorList>
    </citation>
    <scope>NUCLEOTIDE SEQUENCE [LARGE SCALE GENOMIC DNA]</scope>
    <source>
        <strain evidence="1 2">NCTC12000</strain>
    </source>
</reference>
<accession>A0A378KBJ5</accession>
<dbReference type="EMBL" id="UGOL01000001">
    <property type="protein sequence ID" value="STX80592.1"/>
    <property type="molecule type" value="Genomic_DNA"/>
</dbReference>
<evidence type="ECO:0000313" key="2">
    <source>
        <dbReference type="Proteomes" id="UP000254631"/>
    </source>
</evidence>
<gene>
    <name evidence="1" type="ORF">NCTC12000_02608</name>
</gene>